<feature type="domain" description="Nitroreductase" evidence="1">
    <location>
        <begin position="66"/>
        <end position="247"/>
    </location>
</feature>
<gene>
    <name evidence="2" type="ORF">LCGC14_1360320</name>
</gene>
<proteinExistence type="predicted"/>
<sequence>MENKRKFLHFFDKDEYERVVPESDEQKNKPFPLFQKEYTEDSKLIELISPKNFKIGKTPFLDIFNRRMSRRNYTAKYLNLEELSVLLWCTQGVKQVLKSRRGVLRTVPSAGAKSPFETYLIINRVEGLEPGLYRYISFTHQLLFLKSILDAEKMIGELAFDQEFVGKGAVIFCWVAIPYRSEWRYTIVAHKFIAIDLGAVCENLYLACEAINLGTVAIGYYEQNKFDTLLDLDGKDEFVVLIAPVGKVEGLSHSKY</sequence>
<evidence type="ECO:0000259" key="1">
    <source>
        <dbReference type="Pfam" id="PF00881"/>
    </source>
</evidence>
<dbReference type="InterPro" id="IPR052544">
    <property type="entry name" value="Bacteriocin_Proc_Enz"/>
</dbReference>
<dbReference type="Pfam" id="PF00881">
    <property type="entry name" value="Nitroreductase"/>
    <property type="match status" value="1"/>
</dbReference>
<evidence type="ECO:0000313" key="2">
    <source>
        <dbReference type="EMBL" id="KKM78406.1"/>
    </source>
</evidence>
<dbReference type="InterPro" id="IPR020051">
    <property type="entry name" value="SagB-type_dehydrogenase"/>
</dbReference>
<dbReference type="InterPro" id="IPR029479">
    <property type="entry name" value="Nitroreductase"/>
</dbReference>
<reference evidence="2" key="1">
    <citation type="journal article" date="2015" name="Nature">
        <title>Complex archaea that bridge the gap between prokaryotes and eukaryotes.</title>
        <authorList>
            <person name="Spang A."/>
            <person name="Saw J.H."/>
            <person name="Jorgensen S.L."/>
            <person name="Zaremba-Niedzwiedzka K."/>
            <person name="Martijn J."/>
            <person name="Lind A.E."/>
            <person name="van Eijk R."/>
            <person name="Schleper C."/>
            <person name="Guy L."/>
            <person name="Ettema T.J."/>
        </authorList>
    </citation>
    <scope>NUCLEOTIDE SEQUENCE</scope>
</reference>
<dbReference type="CDD" id="cd02142">
    <property type="entry name" value="McbC_SagB-like_oxidoreductase"/>
    <property type="match status" value="1"/>
</dbReference>
<dbReference type="GO" id="GO:0016491">
    <property type="term" value="F:oxidoreductase activity"/>
    <property type="evidence" value="ECO:0007669"/>
    <property type="project" value="InterPro"/>
</dbReference>
<dbReference type="SUPFAM" id="SSF55469">
    <property type="entry name" value="FMN-dependent nitroreductase-like"/>
    <property type="match status" value="1"/>
</dbReference>
<dbReference type="InterPro" id="IPR000415">
    <property type="entry name" value="Nitroreductase-like"/>
</dbReference>
<accession>A0A0F9KUD4</accession>
<organism evidence="2">
    <name type="scientific">marine sediment metagenome</name>
    <dbReference type="NCBI Taxonomy" id="412755"/>
    <lineage>
        <taxon>unclassified sequences</taxon>
        <taxon>metagenomes</taxon>
        <taxon>ecological metagenomes</taxon>
    </lineage>
</organism>
<name>A0A0F9KUD4_9ZZZZ</name>
<dbReference type="Gene3D" id="3.40.109.10">
    <property type="entry name" value="NADH Oxidase"/>
    <property type="match status" value="1"/>
</dbReference>
<comment type="caution">
    <text evidence="2">The sequence shown here is derived from an EMBL/GenBank/DDBJ whole genome shotgun (WGS) entry which is preliminary data.</text>
</comment>
<dbReference type="EMBL" id="LAZR01008495">
    <property type="protein sequence ID" value="KKM78406.1"/>
    <property type="molecule type" value="Genomic_DNA"/>
</dbReference>
<dbReference type="PANTHER" id="PTHR43745:SF2">
    <property type="entry name" value="NITROREDUCTASE MJ1384-RELATED"/>
    <property type="match status" value="1"/>
</dbReference>
<dbReference type="NCBIfam" id="TIGR03605">
    <property type="entry name" value="antibiot_sagB"/>
    <property type="match status" value="1"/>
</dbReference>
<dbReference type="PANTHER" id="PTHR43745">
    <property type="entry name" value="NITROREDUCTASE MJ1384-RELATED"/>
    <property type="match status" value="1"/>
</dbReference>
<protein>
    <recommendedName>
        <fullName evidence="1">Nitroreductase domain-containing protein</fullName>
    </recommendedName>
</protein>
<dbReference type="AlphaFoldDB" id="A0A0F9KUD4"/>